<dbReference type="InterPro" id="IPR009006">
    <property type="entry name" value="Ala_racemase/Decarboxylase_C"/>
</dbReference>
<evidence type="ECO:0000256" key="9">
    <source>
        <dbReference type="ARBA" id="ARBA00049127"/>
    </source>
</evidence>
<protein>
    <recommendedName>
        <fullName evidence="7">ornithine decarboxylase</fullName>
        <ecNumber evidence="7">4.1.1.17</ecNumber>
    </recommendedName>
</protein>
<evidence type="ECO:0000256" key="4">
    <source>
        <dbReference type="ARBA" id="ARBA00023115"/>
    </source>
</evidence>
<comment type="cofactor">
    <cofactor evidence="1">
        <name>pyridoxal 5'-phosphate</name>
        <dbReference type="ChEBI" id="CHEBI:597326"/>
    </cofactor>
</comment>
<evidence type="ECO:0000256" key="2">
    <source>
        <dbReference type="ARBA" id="ARBA00008872"/>
    </source>
</evidence>
<dbReference type="InterPro" id="IPR022653">
    <property type="entry name" value="De-COase2_pyr-phos_BS"/>
</dbReference>
<feature type="domain" description="Orn/DAP/Arg decarboxylase 2 N-terminal" evidence="10">
    <location>
        <begin position="47"/>
        <end position="285"/>
    </location>
</feature>
<evidence type="ECO:0000256" key="5">
    <source>
        <dbReference type="ARBA" id="ARBA00023239"/>
    </source>
</evidence>
<comment type="subunit">
    <text evidence="8">Homodimer. Only the dimer is catalytically active, as the active sites are constructed of residues from both monomers.</text>
</comment>
<dbReference type="PRINTS" id="PR01182">
    <property type="entry name" value="ORNDCRBXLASE"/>
</dbReference>
<evidence type="ECO:0000256" key="8">
    <source>
        <dbReference type="ARBA" id="ARBA00046672"/>
    </source>
</evidence>
<reference evidence="11 12" key="1">
    <citation type="submission" date="2024-02" db="EMBL/GenBank/DDBJ databases">
        <authorList>
            <person name="Daric V."/>
            <person name="Darras S."/>
        </authorList>
    </citation>
    <scope>NUCLEOTIDE SEQUENCE [LARGE SCALE GENOMIC DNA]</scope>
</reference>
<dbReference type="PANTHER" id="PTHR11482:SF6">
    <property type="entry name" value="ORNITHINE DECARBOXYLASE 1-RELATED"/>
    <property type="match status" value="1"/>
</dbReference>
<accession>A0ABP0H295</accession>
<dbReference type="PROSITE" id="PS00878">
    <property type="entry name" value="ODR_DC_2_1"/>
    <property type="match status" value="1"/>
</dbReference>
<comment type="catalytic activity">
    <reaction evidence="9">
        <text>L-ornithine + H(+) = putrescine + CO2</text>
        <dbReference type="Rhea" id="RHEA:22964"/>
        <dbReference type="ChEBI" id="CHEBI:15378"/>
        <dbReference type="ChEBI" id="CHEBI:16526"/>
        <dbReference type="ChEBI" id="CHEBI:46911"/>
        <dbReference type="ChEBI" id="CHEBI:326268"/>
        <dbReference type="EC" id="4.1.1.17"/>
    </reaction>
</comment>
<dbReference type="Proteomes" id="UP001642483">
    <property type="component" value="Unassembled WGS sequence"/>
</dbReference>
<evidence type="ECO:0000313" key="12">
    <source>
        <dbReference type="Proteomes" id="UP001642483"/>
    </source>
</evidence>
<comment type="pathway">
    <text evidence="6">Amine and polyamine biosynthesis; putrescine biosynthesis via L-ornithine pathway; putrescine from L-ornithine: step 1/1.</text>
</comment>
<keyword evidence="12" id="KW-1185">Reference proteome</keyword>
<keyword evidence="5" id="KW-0456">Lyase</keyword>
<gene>
    <name evidence="11" type="ORF">CVLEPA_LOCUS31592</name>
</gene>
<dbReference type="InterPro" id="IPR029066">
    <property type="entry name" value="PLP-binding_barrel"/>
</dbReference>
<comment type="similarity">
    <text evidence="2">Belongs to the Orn/Lys/Arg decarboxylase class-II family.</text>
</comment>
<evidence type="ECO:0000259" key="10">
    <source>
        <dbReference type="Pfam" id="PF02784"/>
    </source>
</evidence>
<keyword evidence="3" id="KW-0663">Pyridoxal phosphate</keyword>
<sequence>MKQVLASGAITSVELFPYVDTHSIIKNKTLENSSNENCDDAFFICDLGDVVNKHNRWLHEFPRIHPHYAIKCNPDPTMLKMLLAFGTGFDCASKTEIQQMLDLGATPDQIIFANPCKQASHIRYARDNKVKLIVFDNENELVKMKKIYPNADLVLRIQTDDSNSVCRFSMKYGAHPDSCPQLIDTAFKMGLNVVGISFHVGSGCQDVNAYMKALQNAQTLFDYAAKLGHQFTLLDIGGGFPGTEDVDLTFEKIAAVVNHQLDVLFPQEENQHVRVIAEPGRYYAASAFTLATNVIAKRDVARDLPTDENLADGDAVLNAVIPQKCDEPAYMYYVNDGLYGSFNCLFYDHAKVTPTLLKKFHYDTLKFSSSIWGPTCDGLDQITKHILLPEIDTGDWIIWHDMGAYTVAAGSAFNGFKTKKMFYVISDENCLLMKKMILQDRVMSNVRFVSCSDMQKPNRDNYYMPEMYDDNIDVEERIASDPAADKCAIGARTEVIVSV</sequence>
<dbReference type="SUPFAM" id="SSF50621">
    <property type="entry name" value="Alanine racemase C-terminal domain-like"/>
    <property type="match status" value="1"/>
</dbReference>
<dbReference type="EMBL" id="CAWYQH010000174">
    <property type="protein sequence ID" value="CAK8698120.1"/>
    <property type="molecule type" value="Genomic_DNA"/>
</dbReference>
<organism evidence="11 12">
    <name type="scientific">Clavelina lepadiformis</name>
    <name type="common">Light-bulb sea squirt</name>
    <name type="synonym">Ascidia lepadiformis</name>
    <dbReference type="NCBI Taxonomy" id="159417"/>
    <lineage>
        <taxon>Eukaryota</taxon>
        <taxon>Metazoa</taxon>
        <taxon>Chordata</taxon>
        <taxon>Tunicata</taxon>
        <taxon>Ascidiacea</taxon>
        <taxon>Aplousobranchia</taxon>
        <taxon>Clavelinidae</taxon>
        <taxon>Clavelina</taxon>
    </lineage>
</organism>
<dbReference type="Pfam" id="PF02784">
    <property type="entry name" value="Orn_Arg_deC_N"/>
    <property type="match status" value="1"/>
</dbReference>
<dbReference type="InterPro" id="IPR000183">
    <property type="entry name" value="Orn/DAP/Arg_de-COase"/>
</dbReference>
<evidence type="ECO:0000256" key="7">
    <source>
        <dbReference type="ARBA" id="ARBA00034138"/>
    </source>
</evidence>
<dbReference type="InterPro" id="IPR002433">
    <property type="entry name" value="Orn_de-COase"/>
</dbReference>
<dbReference type="InterPro" id="IPR022644">
    <property type="entry name" value="De-COase2_N"/>
</dbReference>
<evidence type="ECO:0000313" key="11">
    <source>
        <dbReference type="EMBL" id="CAK8698120.1"/>
    </source>
</evidence>
<dbReference type="PANTHER" id="PTHR11482">
    <property type="entry name" value="ARGININE/DIAMINOPIMELATE/ORNITHINE DECARBOXYLASE"/>
    <property type="match status" value="1"/>
</dbReference>
<proteinExistence type="inferred from homology"/>
<dbReference type="CDD" id="cd00622">
    <property type="entry name" value="PLPDE_III_ODC"/>
    <property type="match status" value="1"/>
</dbReference>
<dbReference type="Gene3D" id="3.20.20.10">
    <property type="entry name" value="Alanine racemase"/>
    <property type="match status" value="1"/>
</dbReference>
<evidence type="ECO:0000256" key="6">
    <source>
        <dbReference type="ARBA" id="ARBA00034115"/>
    </source>
</evidence>
<keyword evidence="4" id="KW-0620">Polyamine biosynthesis</keyword>
<dbReference type="SUPFAM" id="SSF51419">
    <property type="entry name" value="PLP-binding barrel"/>
    <property type="match status" value="1"/>
</dbReference>
<dbReference type="PRINTS" id="PR01179">
    <property type="entry name" value="ODADCRBXLASE"/>
</dbReference>
<comment type="caution">
    <text evidence="11">The sequence shown here is derived from an EMBL/GenBank/DDBJ whole genome shotgun (WGS) entry which is preliminary data.</text>
</comment>
<evidence type="ECO:0000256" key="1">
    <source>
        <dbReference type="ARBA" id="ARBA00001933"/>
    </source>
</evidence>
<dbReference type="EC" id="4.1.1.17" evidence="7"/>
<name>A0ABP0H295_CLALP</name>
<evidence type="ECO:0000256" key="3">
    <source>
        <dbReference type="ARBA" id="ARBA00022898"/>
    </source>
</evidence>
<dbReference type="Gene3D" id="2.40.37.10">
    <property type="entry name" value="Lyase, Ornithine Decarboxylase, Chain A, domain 1"/>
    <property type="match status" value="1"/>
</dbReference>